<dbReference type="AlphaFoldDB" id="A0A4C1T250"/>
<organism evidence="7 8">
    <name type="scientific">Eumeta variegata</name>
    <name type="common">Bagworm moth</name>
    <name type="synonym">Eumeta japonica</name>
    <dbReference type="NCBI Taxonomy" id="151549"/>
    <lineage>
        <taxon>Eukaryota</taxon>
        <taxon>Metazoa</taxon>
        <taxon>Ecdysozoa</taxon>
        <taxon>Arthropoda</taxon>
        <taxon>Hexapoda</taxon>
        <taxon>Insecta</taxon>
        <taxon>Pterygota</taxon>
        <taxon>Neoptera</taxon>
        <taxon>Endopterygota</taxon>
        <taxon>Lepidoptera</taxon>
        <taxon>Glossata</taxon>
        <taxon>Ditrysia</taxon>
        <taxon>Tineoidea</taxon>
        <taxon>Psychidae</taxon>
        <taxon>Oiketicinae</taxon>
        <taxon>Eumeta</taxon>
    </lineage>
</organism>
<evidence type="ECO:0000256" key="3">
    <source>
        <dbReference type="ARBA" id="ARBA00022737"/>
    </source>
</evidence>
<dbReference type="EMBL" id="BGZK01000026">
    <property type="protein sequence ID" value="GBP07557.1"/>
    <property type="molecule type" value="Genomic_DNA"/>
</dbReference>
<protein>
    <submittedName>
        <fullName evidence="7">Low-density lipoprotein receptor-related protein 6</fullName>
    </submittedName>
</protein>
<dbReference type="FunFam" id="2.120.10.30:FF:000241">
    <property type="entry name" value="Low-density lipoprotein receptor-related protein 6"/>
    <property type="match status" value="1"/>
</dbReference>
<dbReference type="InterPro" id="IPR011042">
    <property type="entry name" value="6-blade_b-propeller_TolB-like"/>
</dbReference>
<keyword evidence="8" id="KW-1185">Reference proteome</keyword>
<evidence type="ECO:0000313" key="7">
    <source>
        <dbReference type="EMBL" id="GBP07557.1"/>
    </source>
</evidence>
<dbReference type="SMART" id="SM00135">
    <property type="entry name" value="LY"/>
    <property type="match status" value="3"/>
</dbReference>
<accession>A0A4C1T250</accession>
<dbReference type="Proteomes" id="UP000299102">
    <property type="component" value="Unassembled WGS sequence"/>
</dbReference>
<proteinExistence type="predicted"/>
<evidence type="ECO:0000256" key="4">
    <source>
        <dbReference type="ARBA" id="ARBA00023157"/>
    </source>
</evidence>
<name>A0A4C1T250_EUMVA</name>
<keyword evidence="7" id="KW-0675">Receptor</keyword>
<dbReference type="OrthoDB" id="72419at2759"/>
<evidence type="ECO:0000256" key="2">
    <source>
        <dbReference type="ARBA" id="ARBA00022729"/>
    </source>
</evidence>
<gene>
    <name evidence="7" type="primary">Lrp6</name>
    <name evidence="7" type="ORF">EVAR_4890_1</name>
</gene>
<feature type="repeat" description="LDL-receptor class B" evidence="6">
    <location>
        <begin position="36"/>
        <end position="78"/>
    </location>
</feature>
<dbReference type="SUPFAM" id="SSF63825">
    <property type="entry name" value="YWTD domain"/>
    <property type="match status" value="1"/>
</dbReference>
<dbReference type="Gene3D" id="2.120.10.30">
    <property type="entry name" value="TolB, C-terminal domain"/>
    <property type="match status" value="1"/>
</dbReference>
<dbReference type="STRING" id="151549.A0A4C1T250"/>
<evidence type="ECO:0000256" key="5">
    <source>
        <dbReference type="ARBA" id="ARBA00023180"/>
    </source>
</evidence>
<dbReference type="PANTHER" id="PTHR46513">
    <property type="entry name" value="VITELLOGENIN RECEPTOR-LIKE PROTEIN-RELATED-RELATED"/>
    <property type="match status" value="1"/>
</dbReference>
<evidence type="ECO:0000256" key="1">
    <source>
        <dbReference type="ARBA" id="ARBA00022536"/>
    </source>
</evidence>
<keyword evidence="7" id="KW-0449">Lipoprotein</keyword>
<dbReference type="InterPro" id="IPR000033">
    <property type="entry name" value="LDLR_classB_rpt"/>
</dbReference>
<evidence type="ECO:0000256" key="6">
    <source>
        <dbReference type="PROSITE-ProRule" id="PRU00461"/>
    </source>
</evidence>
<feature type="repeat" description="LDL-receptor class B" evidence="6">
    <location>
        <begin position="79"/>
        <end position="124"/>
    </location>
</feature>
<keyword evidence="3" id="KW-0677">Repeat</keyword>
<keyword evidence="5" id="KW-0325">Glycoprotein</keyword>
<sequence length="218" mass="24704">MERILMVLYASKSVQMRIVSDGLITPTGIAVDWFTEKIYWTDGETNRIEVISIDKKYRKVLFWSEVDLARAIAVVPTHGLMFWTDWGEIPKIERAGMNGDPETRKVIVKDDIFWPNGITVDYIANVIYWQDTRAAILDLRPARPLLLAQLKFQIDCKPFLNFAPVRGRAFQNRNVSRALSAILAGIGSHPIISNLCYMNETEWTAGIPFPSRTCAGLG</sequence>
<dbReference type="PROSITE" id="PS51120">
    <property type="entry name" value="LDLRB"/>
    <property type="match status" value="2"/>
</dbReference>
<evidence type="ECO:0000313" key="8">
    <source>
        <dbReference type="Proteomes" id="UP000299102"/>
    </source>
</evidence>
<keyword evidence="2" id="KW-0732">Signal</keyword>
<keyword evidence="1" id="KW-0245">EGF-like domain</keyword>
<comment type="caution">
    <text evidence="7">The sequence shown here is derived from an EMBL/GenBank/DDBJ whole genome shotgun (WGS) entry which is preliminary data.</text>
</comment>
<keyword evidence="4" id="KW-1015">Disulfide bond</keyword>
<dbReference type="Pfam" id="PF00058">
    <property type="entry name" value="Ldl_recept_b"/>
    <property type="match status" value="2"/>
</dbReference>
<reference evidence="7 8" key="1">
    <citation type="journal article" date="2019" name="Commun. Biol.">
        <title>The bagworm genome reveals a unique fibroin gene that provides high tensile strength.</title>
        <authorList>
            <person name="Kono N."/>
            <person name="Nakamura H."/>
            <person name="Ohtoshi R."/>
            <person name="Tomita M."/>
            <person name="Numata K."/>
            <person name="Arakawa K."/>
        </authorList>
    </citation>
    <scope>NUCLEOTIDE SEQUENCE [LARGE SCALE GENOMIC DNA]</scope>
</reference>
<dbReference type="InterPro" id="IPR050778">
    <property type="entry name" value="Cueball_EGF_LRP_Nidogen"/>
</dbReference>